<feature type="coiled-coil region" evidence="6">
    <location>
        <begin position="938"/>
        <end position="965"/>
    </location>
</feature>
<reference evidence="8 9" key="1">
    <citation type="submission" date="2018-11" db="EMBL/GenBank/DDBJ databases">
        <authorList>
            <consortium name="Pathogen Informatics"/>
        </authorList>
    </citation>
    <scope>NUCLEOTIDE SEQUENCE [LARGE SCALE GENOMIC DNA]</scope>
</reference>
<dbReference type="SUPFAM" id="SSF54791">
    <property type="entry name" value="Eukaryotic type KH-domain (KH-domain type I)"/>
    <property type="match status" value="13"/>
</dbReference>
<dbReference type="GO" id="GO:0003729">
    <property type="term" value="F:mRNA binding"/>
    <property type="evidence" value="ECO:0007669"/>
    <property type="project" value="TreeGrafter"/>
</dbReference>
<feature type="domain" description="K Homology" evidence="7">
    <location>
        <begin position="720"/>
        <end position="788"/>
    </location>
</feature>
<proteinExistence type="predicted"/>
<feature type="domain" description="K Homology" evidence="7">
    <location>
        <begin position="500"/>
        <end position="568"/>
    </location>
</feature>
<evidence type="ECO:0000259" key="7">
    <source>
        <dbReference type="SMART" id="SM00322"/>
    </source>
</evidence>
<dbReference type="AlphaFoldDB" id="A0A3P8DIV0"/>
<dbReference type="CDD" id="cd22418">
    <property type="entry name" value="KH-I_Vigilin_rpt15"/>
    <property type="match status" value="1"/>
</dbReference>
<gene>
    <name evidence="8" type="ORF">SBAD_LOCUS1989</name>
</gene>
<feature type="domain" description="K Homology" evidence="7">
    <location>
        <begin position="965"/>
        <end position="1022"/>
    </location>
</feature>
<feature type="domain" description="K Homology" evidence="7">
    <location>
        <begin position="792"/>
        <end position="886"/>
    </location>
</feature>
<dbReference type="InterPro" id="IPR004088">
    <property type="entry name" value="KH_dom_type_1"/>
</dbReference>
<dbReference type="Pfam" id="PF00013">
    <property type="entry name" value="KH_1"/>
    <property type="match status" value="13"/>
</dbReference>
<evidence type="ECO:0000256" key="1">
    <source>
        <dbReference type="ARBA" id="ARBA00004496"/>
    </source>
</evidence>
<dbReference type="CDD" id="cd22412">
    <property type="entry name" value="KH-I_Vigilin_rpt9"/>
    <property type="match status" value="1"/>
</dbReference>
<dbReference type="PANTHER" id="PTHR10627:SF31">
    <property type="entry name" value="DODECA-SATELLITE-BINDING PROTEIN 1, ISOFORM A"/>
    <property type="match status" value="1"/>
</dbReference>
<feature type="domain" description="K Homology" evidence="7">
    <location>
        <begin position="344"/>
        <end position="422"/>
    </location>
</feature>
<dbReference type="CDD" id="cd22410">
    <property type="entry name" value="KH-I_Vigilin_rpt7"/>
    <property type="match status" value="1"/>
</dbReference>
<feature type="domain" description="K Homology" evidence="7">
    <location>
        <begin position="205"/>
        <end position="273"/>
    </location>
</feature>
<dbReference type="PROSITE" id="PS50084">
    <property type="entry name" value="KH_TYPE_1"/>
    <property type="match status" value="12"/>
</dbReference>
<sequence length="1182" mass="132720">MKILETTIELCQNKDHSLTVVVSGKRQAVEEARKLIVQSLQTQANREFKVPKEYHRALIGREGRHLQELEKSTDCRILVPNRDVASDVIKIMGPREGIDKAIHEIQKFADEQSKLAQEHLLIPKIYYPWIKGPNNETVDRIIQENGVRVNIPPRSANNEVIIITGEKTGVYKAANEIREIYEEKVSMIKNYKIVLQFFCSFQKATIGTVQFNVAVSQHRYIIGPQRAGITEILRETGVSVEVPPEESKSNIITLRGDKDKLGLAATMVLAKASSIITAEISCPVWLHKYIIGSKGSGIRQIIGDHSKVQVTFDQEGYVLLEGIPEEVKRTKDFIADRVKQLEEEMTFDTAVVHPSLHGHIIGRSGTNSKLHLNDLILVARIRQETGVIVVMPDPNTHSAEIRLEGTKGGVAKAKEEILALAEKKENEKSRDILIENRFHKQLIGVKGESIKELHQLFPEVIINFPDPGRKSDVVTLRGPKDEVDKCYRHMHQIYKELIESNYQISIPIYKDFFKHIIGKGGANIKKIREETNTRIDIPAESSESDVIIITGKKANAEKAERLLQKMQNELSSIVTVEIQIPHKMHSGFISAGGRLIHSISEDCGGVQIKFPPENTHSDCITIRGPKDGVEKAKKVLLDLAKDREASSFTAEVKAKPEMFGYLIGSGGTRIKKIRDSYPGIRILIPRPQDEDQETIHLIGRKDDVGKVKKQLEELVNELNMSVEITMDIDPKWHKYFLSRSRNALREIQERNCGVAIIFPKINCGCKVTLKGPKECVEQAKLSMEEIVADLEAQVTVPVHISPKHYRSLLGNRGANIQDLCQKCKVQIKFPERARDHSAAQSMETGEENVEEGTVGTASPAVNDIVRITGRQENCDKAIELLLAEIPITEVVNVPFDFHGSLIGRQGIEIRKLMNAHNVNIQFAAFESHSDEIRVTGRRPDVSDAIAAIMKRVEELEEELKDKELRSYSTKVSVPAAYIPKLIGPKGREIQRIRAKYGVQIAVPPTNDDEADECKEEIDKMVEDEASLFTQEITLDCRIHNRLIGQKGKNIKKIVDQFNVEIRLPKHDSPDPNLVVVAGQDEDSVYDCIDQLRKMEEEYLQASDLVDRYAYRDPQRMANSQTLGGEQPILEIVNAPWQQGKADAVSADQQIPPDVANIQEFPAIGNEAGTMNASARVWGQRRA</sequence>
<dbReference type="InterPro" id="IPR057778">
    <property type="entry name" value="KH_Vigilin_N"/>
</dbReference>
<dbReference type="InterPro" id="IPR004087">
    <property type="entry name" value="KH_dom"/>
</dbReference>
<feature type="domain" description="K Homology" evidence="7">
    <location>
        <begin position="426"/>
        <end position="495"/>
    </location>
</feature>
<evidence type="ECO:0000313" key="8">
    <source>
        <dbReference type="EMBL" id="VDO96132.1"/>
    </source>
</evidence>
<keyword evidence="2" id="KW-0963">Cytoplasm</keyword>
<organism evidence="8 9">
    <name type="scientific">Soboliphyme baturini</name>
    <dbReference type="NCBI Taxonomy" id="241478"/>
    <lineage>
        <taxon>Eukaryota</taxon>
        <taxon>Metazoa</taxon>
        <taxon>Ecdysozoa</taxon>
        <taxon>Nematoda</taxon>
        <taxon>Enoplea</taxon>
        <taxon>Dorylaimia</taxon>
        <taxon>Dioctophymatida</taxon>
        <taxon>Dioctophymatoidea</taxon>
        <taxon>Soboliphymatidae</taxon>
        <taxon>Soboliphyme</taxon>
    </lineage>
</organism>
<dbReference type="PANTHER" id="PTHR10627">
    <property type="entry name" value="SCP160"/>
    <property type="match status" value="1"/>
</dbReference>
<feature type="domain" description="K Homology" evidence="7">
    <location>
        <begin position="274"/>
        <end position="339"/>
    </location>
</feature>
<feature type="coiled-coil region" evidence="6">
    <location>
        <begin position="549"/>
        <end position="576"/>
    </location>
</feature>
<dbReference type="EMBL" id="UZAM01007034">
    <property type="protein sequence ID" value="VDO96132.1"/>
    <property type="molecule type" value="Genomic_DNA"/>
</dbReference>
<name>A0A3P8DIV0_9BILA</name>
<dbReference type="Proteomes" id="UP000270296">
    <property type="component" value="Unassembled WGS sequence"/>
</dbReference>
<keyword evidence="9" id="KW-1185">Reference proteome</keyword>
<comment type="subcellular location">
    <subcellularLocation>
        <location evidence="1">Cytoplasm</location>
    </subcellularLocation>
</comment>
<feature type="domain" description="K Homology" evidence="7">
    <location>
        <begin position="887"/>
        <end position="953"/>
    </location>
</feature>
<dbReference type="OrthoDB" id="10027144at2759"/>
<keyword evidence="6" id="KW-0175">Coiled coil</keyword>
<evidence type="ECO:0000256" key="6">
    <source>
        <dbReference type="SAM" id="Coils"/>
    </source>
</evidence>
<feature type="domain" description="K Homology" evidence="7">
    <location>
        <begin position="1026"/>
        <end position="1096"/>
    </location>
</feature>
<feature type="domain" description="K Homology" evidence="7">
    <location>
        <begin position="42"/>
        <end position="110"/>
    </location>
</feature>
<feature type="domain" description="K Homology" evidence="7">
    <location>
        <begin position="114"/>
        <end position="182"/>
    </location>
</feature>
<dbReference type="InterPro" id="IPR036612">
    <property type="entry name" value="KH_dom_type_1_sf"/>
</dbReference>
<keyword evidence="3" id="KW-0677">Repeat</keyword>
<evidence type="ECO:0000256" key="2">
    <source>
        <dbReference type="ARBA" id="ARBA00022490"/>
    </source>
</evidence>
<feature type="domain" description="K Homology" evidence="7">
    <location>
        <begin position="646"/>
        <end position="716"/>
    </location>
</feature>
<dbReference type="CDD" id="cd22407">
    <property type="entry name" value="KH-I_Vigilin_rpt3"/>
    <property type="match status" value="1"/>
</dbReference>
<dbReference type="Pfam" id="PF24668">
    <property type="entry name" value="KH_Vigilin"/>
    <property type="match status" value="1"/>
</dbReference>
<keyword evidence="4 5" id="KW-0694">RNA-binding</keyword>
<evidence type="ECO:0000256" key="3">
    <source>
        <dbReference type="ARBA" id="ARBA00022737"/>
    </source>
</evidence>
<protein>
    <recommendedName>
        <fullName evidence="7">K Homology domain-containing protein</fullName>
    </recommendedName>
</protein>
<evidence type="ECO:0000256" key="4">
    <source>
        <dbReference type="ARBA" id="ARBA00022884"/>
    </source>
</evidence>
<dbReference type="CDD" id="cd02394">
    <property type="entry name" value="KH-I_Vigilin_rpt6"/>
    <property type="match status" value="1"/>
</dbReference>
<dbReference type="SMART" id="SM00322">
    <property type="entry name" value="KH"/>
    <property type="match status" value="14"/>
</dbReference>
<evidence type="ECO:0000313" key="9">
    <source>
        <dbReference type="Proteomes" id="UP000270296"/>
    </source>
</evidence>
<feature type="domain" description="K Homology" evidence="7">
    <location>
        <begin position="572"/>
        <end position="641"/>
    </location>
</feature>
<accession>A0A3P8DIV0</accession>
<evidence type="ECO:0000256" key="5">
    <source>
        <dbReference type="PROSITE-ProRule" id="PRU00117"/>
    </source>
</evidence>
<dbReference type="CDD" id="cd22408">
    <property type="entry name" value="KH-I_Vigilin_rpt4"/>
    <property type="match status" value="1"/>
</dbReference>
<dbReference type="Gene3D" id="3.30.1370.10">
    <property type="entry name" value="K Homology domain, type 1"/>
    <property type="match status" value="14"/>
</dbReference>
<dbReference type="CDD" id="cd22411">
    <property type="entry name" value="KH-I_Vigilin_rpt8"/>
    <property type="match status" value="1"/>
</dbReference>